<gene>
    <name evidence="3" type="ORF">PZ740_04390</name>
</gene>
<evidence type="ECO:0000313" key="3">
    <source>
        <dbReference type="EMBL" id="MDF1585626.1"/>
    </source>
</evidence>
<accession>A0AAP3UZC4</accession>
<keyword evidence="1" id="KW-1133">Transmembrane helix</keyword>
<proteinExistence type="predicted"/>
<dbReference type="Gene3D" id="2.40.10.220">
    <property type="entry name" value="predicted glycosyltransferase like domains"/>
    <property type="match status" value="1"/>
</dbReference>
<protein>
    <submittedName>
        <fullName evidence="3">PilZ domain-containing protein</fullName>
    </submittedName>
</protein>
<dbReference type="RefSeq" id="WP_327788046.1">
    <property type="nucleotide sequence ID" value="NZ_JARGEQ010000027.1"/>
</dbReference>
<keyword evidence="1" id="KW-0472">Membrane</keyword>
<feature type="domain" description="PilZ" evidence="2">
    <location>
        <begin position="13"/>
        <end position="105"/>
    </location>
</feature>
<dbReference type="InterPro" id="IPR009875">
    <property type="entry name" value="PilZ_domain"/>
</dbReference>
<comment type="caution">
    <text evidence="3">The sequence shown here is derived from an EMBL/GenBank/DDBJ whole genome shotgun (WGS) entry which is preliminary data.</text>
</comment>
<feature type="transmembrane region" description="Helical" evidence="1">
    <location>
        <begin position="154"/>
        <end position="175"/>
    </location>
</feature>
<reference evidence="3 4" key="1">
    <citation type="submission" date="2023-03" db="EMBL/GenBank/DDBJ databases">
        <title>YIM 152171 draft genome.</title>
        <authorList>
            <person name="Yang Z."/>
        </authorList>
    </citation>
    <scope>NUCLEOTIDE SEQUENCE [LARGE SCALE GENOMIC DNA]</scope>
    <source>
        <strain evidence="3 4">YIM 152171</strain>
    </source>
</reference>
<evidence type="ECO:0000259" key="2">
    <source>
        <dbReference type="Pfam" id="PF07238"/>
    </source>
</evidence>
<dbReference type="GO" id="GO:0035438">
    <property type="term" value="F:cyclic-di-GMP binding"/>
    <property type="evidence" value="ECO:0007669"/>
    <property type="project" value="InterPro"/>
</dbReference>
<dbReference type="Pfam" id="PF07238">
    <property type="entry name" value="PilZ"/>
    <property type="match status" value="1"/>
</dbReference>
<dbReference type="Proteomes" id="UP001301140">
    <property type="component" value="Unassembled WGS sequence"/>
</dbReference>
<dbReference type="AlphaFoldDB" id="A0AAP3UZC4"/>
<dbReference type="SUPFAM" id="SSF141371">
    <property type="entry name" value="PilZ domain-like"/>
    <property type="match status" value="1"/>
</dbReference>
<evidence type="ECO:0000313" key="4">
    <source>
        <dbReference type="Proteomes" id="UP001301140"/>
    </source>
</evidence>
<name>A0AAP3UZC4_9PROT</name>
<evidence type="ECO:0000256" key="1">
    <source>
        <dbReference type="SAM" id="Phobius"/>
    </source>
</evidence>
<organism evidence="3 4">
    <name type="scientific">Marinimicrococcus flavescens</name>
    <dbReference type="NCBI Taxonomy" id="3031815"/>
    <lineage>
        <taxon>Bacteria</taxon>
        <taxon>Pseudomonadati</taxon>
        <taxon>Pseudomonadota</taxon>
        <taxon>Alphaproteobacteria</taxon>
        <taxon>Geminicoccales</taxon>
        <taxon>Geminicoccaceae</taxon>
        <taxon>Marinimicrococcus</taxon>
    </lineage>
</organism>
<sequence length="350" mass="37647">MQPQIVHEAEVHRQHVRLKIPVTVEIDGHRFVADDWSMGGFGVQGELTSRQVGERLPARLLFPFEDFELALRADCQLVYRTEDGSRFGCRFTAMSAGQATLFRYVIDAYLSGELLSAGDLLALAGREGTAQVRSGAPDDPLAVEDARGRRVRRWLGYGLASLAAIGLAAVIWLGIEQRWLALRAETAVIEAPLYRPRAPAPGILEAAPAKEIFEPGDPIGFITEADGTRVPVSSPCECVLLDWRYGRGQYVLPGEPLALLVDASQPLVVRAGVSPATAARLVPGARAEIVLPGGGLVPGQVERLDFTDRLAALAAGHERRAGAGTVDVVVRPDRPLDFDALGAPVGVRFP</sequence>
<dbReference type="EMBL" id="JARGEQ010000027">
    <property type="protein sequence ID" value="MDF1585626.1"/>
    <property type="molecule type" value="Genomic_DNA"/>
</dbReference>
<keyword evidence="4" id="KW-1185">Reference proteome</keyword>
<keyword evidence="1" id="KW-0812">Transmembrane</keyword>